<evidence type="ECO:0000256" key="4">
    <source>
        <dbReference type="ARBA" id="ARBA00023157"/>
    </source>
</evidence>
<dbReference type="GO" id="GO:0005737">
    <property type="term" value="C:cytoplasm"/>
    <property type="evidence" value="ECO:0007669"/>
    <property type="project" value="TreeGrafter"/>
</dbReference>
<organism evidence="8">
    <name type="scientific">Schistocephalus solidus</name>
    <name type="common">Tapeworm</name>
    <dbReference type="NCBI Taxonomy" id="70667"/>
    <lineage>
        <taxon>Eukaryota</taxon>
        <taxon>Metazoa</taxon>
        <taxon>Spiralia</taxon>
        <taxon>Lophotrochozoa</taxon>
        <taxon>Platyhelminthes</taxon>
        <taxon>Cestoda</taxon>
        <taxon>Eucestoda</taxon>
        <taxon>Diphyllobothriidea</taxon>
        <taxon>Diphyllobothriidae</taxon>
        <taxon>Schistocephalus</taxon>
    </lineage>
</organism>
<dbReference type="SUPFAM" id="SSF52833">
    <property type="entry name" value="Thioredoxin-like"/>
    <property type="match status" value="1"/>
</dbReference>
<dbReference type="PANTHER" id="PTHR45694">
    <property type="entry name" value="GLUTAREDOXIN 2"/>
    <property type="match status" value="1"/>
</dbReference>
<dbReference type="GO" id="GO:0034599">
    <property type="term" value="P:cellular response to oxidative stress"/>
    <property type="evidence" value="ECO:0007669"/>
    <property type="project" value="TreeGrafter"/>
</dbReference>
<dbReference type="InterPro" id="IPR036249">
    <property type="entry name" value="Thioredoxin-like_sf"/>
</dbReference>
<dbReference type="PROSITE" id="PS51354">
    <property type="entry name" value="GLUTAREDOXIN_2"/>
    <property type="match status" value="1"/>
</dbReference>
<comment type="function">
    <text evidence="1">Has a glutathione-disulfide oxidoreductase activity in the presence of NADPH and glutathione reductase. Reduces low molecular weight disulfides and proteins.</text>
</comment>
<feature type="non-terminal residue" evidence="8">
    <location>
        <position position="1"/>
    </location>
</feature>
<evidence type="ECO:0000256" key="6">
    <source>
        <dbReference type="SAM" id="MobiDB-lite"/>
    </source>
</evidence>
<dbReference type="Gene3D" id="3.40.30.10">
    <property type="entry name" value="Glutaredoxin"/>
    <property type="match status" value="1"/>
</dbReference>
<dbReference type="InterPro" id="IPR011899">
    <property type="entry name" value="Glutaredoxin_euk/vir"/>
</dbReference>
<dbReference type="AlphaFoldDB" id="A0A0X3NY81"/>
<feature type="region of interest" description="Disordered" evidence="6">
    <location>
        <begin position="1"/>
        <end position="44"/>
    </location>
</feature>
<evidence type="ECO:0000313" key="8">
    <source>
        <dbReference type="EMBL" id="JAP44741.1"/>
    </source>
</evidence>
<dbReference type="InterPro" id="IPR011767">
    <property type="entry name" value="GLR_AS"/>
</dbReference>
<name>A0A0X3NY81_SCHSO</name>
<dbReference type="NCBIfam" id="TIGR02180">
    <property type="entry name" value="GRX_euk"/>
    <property type="match status" value="1"/>
</dbReference>
<dbReference type="GO" id="GO:0015038">
    <property type="term" value="F:glutathione disulfide oxidoreductase activity"/>
    <property type="evidence" value="ECO:0007669"/>
    <property type="project" value="TreeGrafter"/>
</dbReference>
<protein>
    <submittedName>
        <fullName evidence="8">Glutaredoxin-1</fullName>
    </submittedName>
</protein>
<dbReference type="Pfam" id="PF00462">
    <property type="entry name" value="Glutaredoxin"/>
    <property type="match status" value="1"/>
</dbReference>
<evidence type="ECO:0000256" key="1">
    <source>
        <dbReference type="ARBA" id="ARBA00002549"/>
    </source>
</evidence>
<keyword evidence="5" id="KW-0676">Redox-active center</keyword>
<reference evidence="8" key="1">
    <citation type="submission" date="2016-01" db="EMBL/GenBank/DDBJ databases">
        <title>Reference transcriptome for the parasite Schistocephalus solidus: insights into the molecular evolution of parasitism.</title>
        <authorList>
            <person name="Hebert F.O."/>
            <person name="Grambauer S."/>
            <person name="Barber I."/>
            <person name="Landry C.R."/>
            <person name="Aubin-Horth N."/>
        </authorList>
    </citation>
    <scope>NUCLEOTIDE SEQUENCE</scope>
</reference>
<gene>
    <name evidence="8" type="primary">GLRX1</name>
    <name evidence="8" type="ORF">TR125062</name>
</gene>
<feature type="domain" description="Glutaredoxin" evidence="7">
    <location>
        <begin position="65"/>
        <end position="131"/>
    </location>
</feature>
<dbReference type="CDD" id="cd03419">
    <property type="entry name" value="GRX_GRXh_1_2_like"/>
    <property type="match status" value="1"/>
</dbReference>
<keyword evidence="4" id="KW-1015">Disulfide bond</keyword>
<sequence>RTVSKVPDRQHLHDPHPHLRTALHSPPDSEPSRSSNLPRANMGTSQSYTSDCNAFIHEKIHAKKVVMFVKPYCPYCKTAIGLFRGFIGTSISENDMDVVDISNNPRCSEIQDALRKMTGARTVPRIFINGKSLGGCDDAQRAQKTGKLYELLKS</sequence>
<dbReference type="EMBL" id="GEEE01018484">
    <property type="protein sequence ID" value="JAP44741.1"/>
    <property type="molecule type" value="Transcribed_RNA"/>
</dbReference>
<dbReference type="PROSITE" id="PS00195">
    <property type="entry name" value="GLUTAREDOXIN_1"/>
    <property type="match status" value="1"/>
</dbReference>
<dbReference type="PANTHER" id="PTHR45694:SF18">
    <property type="entry name" value="GLUTAREDOXIN-1-RELATED"/>
    <property type="match status" value="1"/>
</dbReference>
<keyword evidence="2" id="KW-0813">Transport</keyword>
<dbReference type="PRINTS" id="PR00160">
    <property type="entry name" value="GLUTAREDOXIN"/>
</dbReference>
<accession>A0A0X3NY81</accession>
<proteinExistence type="predicted"/>
<keyword evidence="3" id="KW-0249">Electron transport</keyword>
<feature type="compositionally biased region" description="Polar residues" evidence="6">
    <location>
        <begin position="32"/>
        <end position="44"/>
    </location>
</feature>
<evidence type="ECO:0000256" key="3">
    <source>
        <dbReference type="ARBA" id="ARBA00022982"/>
    </source>
</evidence>
<dbReference type="InterPro" id="IPR014025">
    <property type="entry name" value="Glutaredoxin_subgr"/>
</dbReference>
<dbReference type="InterPro" id="IPR002109">
    <property type="entry name" value="Glutaredoxin"/>
</dbReference>
<evidence type="ECO:0000256" key="2">
    <source>
        <dbReference type="ARBA" id="ARBA00022448"/>
    </source>
</evidence>
<evidence type="ECO:0000259" key="7">
    <source>
        <dbReference type="Pfam" id="PF00462"/>
    </source>
</evidence>
<evidence type="ECO:0000256" key="5">
    <source>
        <dbReference type="ARBA" id="ARBA00023284"/>
    </source>
</evidence>
<feature type="compositionally biased region" description="Basic and acidic residues" evidence="6">
    <location>
        <begin position="1"/>
        <end position="17"/>
    </location>
</feature>